<dbReference type="Proteomes" id="UP001203338">
    <property type="component" value="Unassembled WGS sequence"/>
</dbReference>
<gene>
    <name evidence="1" type="ORF">M3P05_12380</name>
</gene>
<comment type="caution">
    <text evidence="1">The sequence shown here is derived from an EMBL/GenBank/DDBJ whole genome shotgun (WGS) entry which is preliminary data.</text>
</comment>
<reference evidence="1 2" key="1">
    <citation type="submission" date="2022-05" db="EMBL/GenBank/DDBJ databases">
        <authorList>
            <person name="Park J.-S."/>
        </authorList>
    </citation>
    <scope>NUCLEOTIDE SEQUENCE [LARGE SCALE GENOMIC DNA]</scope>
    <source>
        <strain evidence="1 2">2012CJ34-2</strain>
    </source>
</reference>
<keyword evidence="2" id="KW-1185">Reference proteome</keyword>
<sequence length="196" mass="22575">MQIDLDLDSTLQKLVREFQEAPAKTDKAIQRALRKLSSFAERQVLRALSRATQVSQKQIKELGRVRLTLHKPGERSEDYELVIWIGLNDIPAHYLGRPVQNSRGVRTGRHFWESAFTVQPASSSRDMVFQRAPDWKHKKQLSLKSGRTIWMGLPIEKVSLPIAEASRKAIDSLQPQLVERFSTLVQQELNYAFRIE</sequence>
<organism evidence="1 2">
    <name type="scientific">Parendozoicomonas callyspongiae</name>
    <dbReference type="NCBI Taxonomy" id="2942213"/>
    <lineage>
        <taxon>Bacteria</taxon>
        <taxon>Pseudomonadati</taxon>
        <taxon>Pseudomonadota</taxon>
        <taxon>Gammaproteobacteria</taxon>
        <taxon>Oceanospirillales</taxon>
        <taxon>Endozoicomonadaceae</taxon>
        <taxon>Parendozoicomonas</taxon>
    </lineage>
</organism>
<proteinExistence type="predicted"/>
<accession>A0ABT0PHK1</accession>
<evidence type="ECO:0000313" key="1">
    <source>
        <dbReference type="EMBL" id="MCL6270721.1"/>
    </source>
</evidence>
<dbReference type="RefSeq" id="WP_249699995.1">
    <property type="nucleotide sequence ID" value="NZ_JAMFLX010000016.1"/>
</dbReference>
<protein>
    <submittedName>
        <fullName evidence="1">Phage tail protein</fullName>
    </submittedName>
</protein>
<evidence type="ECO:0000313" key="2">
    <source>
        <dbReference type="Proteomes" id="UP001203338"/>
    </source>
</evidence>
<name>A0ABT0PHK1_9GAMM</name>
<dbReference type="EMBL" id="JAMFLX010000016">
    <property type="protein sequence ID" value="MCL6270721.1"/>
    <property type="molecule type" value="Genomic_DNA"/>
</dbReference>